<keyword evidence="2" id="KW-0119">Carbohydrate metabolism</keyword>
<dbReference type="InterPro" id="IPR011048">
    <property type="entry name" value="Haem_d1_sf"/>
</dbReference>
<dbReference type="EMBL" id="VDFU01000004">
    <property type="protein sequence ID" value="TNC51665.1"/>
    <property type="molecule type" value="Genomic_DNA"/>
</dbReference>
<evidence type="ECO:0000256" key="1">
    <source>
        <dbReference type="ARBA" id="ARBA00005564"/>
    </source>
</evidence>
<name>A0A5C4N3U1_9RHOB</name>
<dbReference type="InterPro" id="IPR050282">
    <property type="entry name" value="Cycloisomerase_2"/>
</dbReference>
<dbReference type="Proteomes" id="UP000305887">
    <property type="component" value="Unassembled WGS sequence"/>
</dbReference>
<keyword evidence="2" id="KW-0313">Glucose metabolism</keyword>
<protein>
    <submittedName>
        <fullName evidence="3">Lactonase family protein</fullName>
    </submittedName>
</protein>
<dbReference type="AlphaFoldDB" id="A0A5C4N3U1"/>
<dbReference type="Pfam" id="PF10282">
    <property type="entry name" value="Lactonase"/>
    <property type="match status" value="1"/>
</dbReference>
<comment type="caution">
    <text evidence="3">The sequence shown here is derived from an EMBL/GenBank/DDBJ whole genome shotgun (WGS) entry which is preliminary data.</text>
</comment>
<comment type="similarity">
    <text evidence="1">Belongs to the cycloisomerase 2 family.</text>
</comment>
<organism evidence="3 4">
    <name type="scientific">Rubellimicrobium rubrum</name>
    <dbReference type="NCBI Taxonomy" id="2585369"/>
    <lineage>
        <taxon>Bacteria</taxon>
        <taxon>Pseudomonadati</taxon>
        <taxon>Pseudomonadota</taxon>
        <taxon>Alphaproteobacteria</taxon>
        <taxon>Rhodobacterales</taxon>
        <taxon>Roseobacteraceae</taxon>
        <taxon>Rubellimicrobium</taxon>
    </lineage>
</organism>
<dbReference type="PANTHER" id="PTHR30344:SF1">
    <property type="entry name" value="6-PHOSPHOGLUCONOLACTONASE"/>
    <property type="match status" value="1"/>
</dbReference>
<dbReference type="SUPFAM" id="SSF51004">
    <property type="entry name" value="C-terminal (heme d1) domain of cytochrome cd1-nitrite reductase"/>
    <property type="match status" value="1"/>
</dbReference>
<evidence type="ECO:0000313" key="4">
    <source>
        <dbReference type="Proteomes" id="UP000305887"/>
    </source>
</evidence>
<dbReference type="RefSeq" id="WP_139075786.1">
    <property type="nucleotide sequence ID" value="NZ_VDFU01000004.1"/>
</dbReference>
<accession>A0A5C4N3U1</accession>
<sequence>MPLDILVGSYNSRAPMSDAVAGVHRVRLDPEDLATAEVRPWAKARDPSWLAREPGSMDVLAAEERPASDGPRLLRLRRDGTAMVLAFLPGSLTCHLAVSPNGRLVAAAQYGDGSLALVDLWDGTTRVVQLAGSGPVRGRQDGPHAHFVQFQDGGRTLAALDLGNDALHLLAVEEGGLWPVSRLALPPGSGPRHLAASADGSRLYVACELDEGVRLVRRAGRALDLGPVVHPFGVAPQGAGALSAICLSPDERFLMVAGRRQAEIAVLRLEAGTGAPHLAARLSTGGLWPRDLALDPSGQWLVVANERSGTLTLFTRDLRSGSLERIPGAVPVAHPASVLIDAGAAPGGTASML</sequence>
<reference evidence="3 4" key="1">
    <citation type="submission" date="2019-06" db="EMBL/GenBank/DDBJ databases">
        <title>YIM 131921 draft genome.</title>
        <authorList>
            <person name="Jiang L."/>
        </authorList>
    </citation>
    <scope>NUCLEOTIDE SEQUENCE [LARGE SCALE GENOMIC DNA]</scope>
    <source>
        <strain evidence="3 4">YIM 131921</strain>
    </source>
</reference>
<dbReference type="InterPro" id="IPR019405">
    <property type="entry name" value="Lactonase_7-beta_prop"/>
</dbReference>
<dbReference type="Gene3D" id="2.130.10.10">
    <property type="entry name" value="YVTN repeat-like/Quinoprotein amine dehydrogenase"/>
    <property type="match status" value="1"/>
</dbReference>
<evidence type="ECO:0000313" key="3">
    <source>
        <dbReference type="EMBL" id="TNC51665.1"/>
    </source>
</evidence>
<proteinExistence type="inferred from homology"/>
<evidence type="ECO:0000256" key="2">
    <source>
        <dbReference type="ARBA" id="ARBA00022526"/>
    </source>
</evidence>
<dbReference type="OrthoDB" id="9790815at2"/>
<keyword evidence="4" id="KW-1185">Reference proteome</keyword>
<dbReference type="PANTHER" id="PTHR30344">
    <property type="entry name" value="6-PHOSPHOGLUCONOLACTONASE-RELATED"/>
    <property type="match status" value="1"/>
</dbReference>
<gene>
    <name evidence="3" type="ORF">FHG66_05775</name>
</gene>
<dbReference type="InterPro" id="IPR015943">
    <property type="entry name" value="WD40/YVTN_repeat-like_dom_sf"/>
</dbReference>
<dbReference type="GO" id="GO:0006006">
    <property type="term" value="P:glucose metabolic process"/>
    <property type="evidence" value="ECO:0007669"/>
    <property type="project" value="UniProtKB-KW"/>
</dbReference>
<dbReference type="GO" id="GO:0017057">
    <property type="term" value="F:6-phosphogluconolactonase activity"/>
    <property type="evidence" value="ECO:0007669"/>
    <property type="project" value="TreeGrafter"/>
</dbReference>